<evidence type="ECO:0000256" key="1">
    <source>
        <dbReference type="SAM" id="MobiDB-lite"/>
    </source>
</evidence>
<feature type="compositionally biased region" description="Polar residues" evidence="1">
    <location>
        <begin position="994"/>
        <end position="1007"/>
    </location>
</feature>
<dbReference type="EMBL" id="QWIO01000285">
    <property type="protein sequence ID" value="RMZ00926.1"/>
    <property type="molecule type" value="Genomic_DNA"/>
</dbReference>
<evidence type="ECO:0000313" key="3">
    <source>
        <dbReference type="EMBL" id="RMZ00926.1"/>
    </source>
</evidence>
<evidence type="ECO:0000256" key="2">
    <source>
        <dbReference type="SAM" id="SignalP"/>
    </source>
</evidence>
<feature type="region of interest" description="Disordered" evidence="1">
    <location>
        <begin position="601"/>
        <end position="657"/>
    </location>
</feature>
<feature type="compositionally biased region" description="Polar residues" evidence="1">
    <location>
        <begin position="552"/>
        <end position="577"/>
    </location>
</feature>
<feature type="region of interest" description="Disordered" evidence="1">
    <location>
        <begin position="537"/>
        <end position="582"/>
    </location>
</feature>
<organism evidence="3 4">
    <name type="scientific">Hortaea werneckii</name>
    <name type="common">Black yeast</name>
    <name type="synonym">Cladosporium werneckii</name>
    <dbReference type="NCBI Taxonomy" id="91943"/>
    <lineage>
        <taxon>Eukaryota</taxon>
        <taxon>Fungi</taxon>
        <taxon>Dikarya</taxon>
        <taxon>Ascomycota</taxon>
        <taxon>Pezizomycotina</taxon>
        <taxon>Dothideomycetes</taxon>
        <taxon>Dothideomycetidae</taxon>
        <taxon>Mycosphaerellales</taxon>
        <taxon>Teratosphaeriaceae</taxon>
        <taxon>Hortaea</taxon>
    </lineage>
</organism>
<gene>
    <name evidence="3" type="ORF">D0864_03599</name>
</gene>
<feature type="region of interest" description="Disordered" evidence="1">
    <location>
        <begin position="994"/>
        <end position="1039"/>
    </location>
</feature>
<comment type="caution">
    <text evidence="3">The sequence shown here is derived from an EMBL/GenBank/DDBJ whole genome shotgun (WGS) entry which is preliminary data.</text>
</comment>
<feature type="compositionally biased region" description="Polar residues" evidence="1">
    <location>
        <begin position="645"/>
        <end position="657"/>
    </location>
</feature>
<feature type="region of interest" description="Disordered" evidence="1">
    <location>
        <begin position="61"/>
        <end position="109"/>
    </location>
</feature>
<name>A0A3M7GIC9_HORWE</name>
<accession>A0A3M7GIC9</accession>
<feature type="chain" id="PRO_5017965880" evidence="2">
    <location>
        <begin position="25"/>
        <end position="1065"/>
    </location>
</feature>
<reference evidence="3 4" key="1">
    <citation type="journal article" date="2018" name="BMC Genomics">
        <title>Genomic evidence for intraspecific hybridization in a clonal and extremely halotolerant yeast.</title>
        <authorList>
            <person name="Gostincar C."/>
            <person name="Stajich J.E."/>
            <person name="Zupancic J."/>
            <person name="Zalar P."/>
            <person name="Gunde-Cimerman N."/>
        </authorList>
    </citation>
    <scope>NUCLEOTIDE SEQUENCE [LARGE SCALE GENOMIC DNA]</scope>
    <source>
        <strain evidence="3 4">EXF-10513</strain>
    </source>
</reference>
<dbReference type="AlphaFoldDB" id="A0A3M7GIC9"/>
<keyword evidence="2" id="KW-0732">Signal</keyword>
<evidence type="ECO:0000313" key="4">
    <source>
        <dbReference type="Proteomes" id="UP000269539"/>
    </source>
</evidence>
<feature type="compositionally biased region" description="Low complexity" evidence="1">
    <location>
        <begin position="1023"/>
        <end position="1036"/>
    </location>
</feature>
<proteinExistence type="predicted"/>
<dbReference type="Proteomes" id="UP000269539">
    <property type="component" value="Unassembled WGS sequence"/>
</dbReference>
<protein>
    <submittedName>
        <fullName evidence="3">Uncharacterized protein</fullName>
    </submittedName>
</protein>
<feature type="signal peptide" evidence="2">
    <location>
        <begin position="1"/>
        <end position="24"/>
    </location>
</feature>
<feature type="compositionally biased region" description="Low complexity" evidence="1">
    <location>
        <begin position="96"/>
        <end position="109"/>
    </location>
</feature>
<sequence length="1065" mass="111928">MVPLRWIQPALWTLSIISAKSILALPSAEPSLPDHENWYPIRKSFDASPVASNVEGTLQTAVKSEKDIEPPSSPKSDAWKRQKSTRALDSPPFANSTTSSGTGKGSLTHLSTNIRHSKNITSEAYACHSSSVAYEEARAAQSYTTFYRTSSWSIPVGHADVYTTIEGVPVAHGTLTTTNVTWTTTTKSSYSTAVNDTISIPDCWIDQEICIEMYRDYMKDMGRVLYVDELPPVSPAPTNSPRCGRPLFPLNSKGDGTSIIGPPCSFWGGNVELFYWPSEPSTASGYVTVAPQETREAITVIRNTTLTMTSPSVYVSFDVLTAWSEAAKWVFEDFAGVSDIVLQSQIGDSYSNYILPMDPQDVSTIRLIVSDWPQYLHSLTASGIDNGSLLSRSMDHTTGVHSGMVGEPYQMDFASLKEPSPRDYFLNPNFVCSPIGNLACGTIFNEDYKPQLSLPTQLFKLDPAWSSCEPYLLGVYDPPKALTAAKTLKAPAYPTEAQPSLSTPAEAASKLVSPTPYATRTGNPTLIFNTKWGAASSETSTSSSSAQGSSQNNDQESGSAIGQLESEQTGASTTTSAEEFVAETPSSLLNFHASHTSDAPLPAVVSSAQPGSWNEDPTAATASASLPTHESDPTGPSAETDTESKTAQTGLGTSQPGNALSVLSAAYESYLSTETSSALPVVVTSSLPMETSTTQSAVLNLGSTSLTIIDPTPGGAITVGTSTVQPGAQVTWDQQTISYGSSGLEVVHAGSTSTYIFDPMPTPSKQLEEIQDGGETFKIGSMTVYKPESTKLPVVDGTTLSVGGSALSMEGQELSLAPSGLAVASGSKTKLLPFTTAADRPMSSGSPEVATLTIASSTITATRLAPTAVVIDESQTLQVGGPAHTADDETFLTLAPEGLILAHGDQTSTVLATSKPFPSPSHQTVITAGGQTWTAAPLSKNDGSKGISIGDTRLFQDGPALTLSGKILTAASDGRLVVHDSSMTTTVRLPALASQESVAASTTSGTGAESDAEEEMTSKVPGESEPTTTTASSTESVRGAGVSISADPSLRLCILALLLLLVYIL</sequence>
<feature type="compositionally biased region" description="Low complexity" evidence="1">
    <location>
        <begin position="537"/>
        <end position="551"/>
    </location>
</feature>